<comment type="caution">
    <text evidence="3">The sequence shown here is derived from an EMBL/GenBank/DDBJ whole genome shotgun (WGS) entry which is preliminary data.</text>
</comment>
<protein>
    <submittedName>
        <fullName evidence="3">Dihydroorotate oxidase</fullName>
    </submittedName>
</protein>
<dbReference type="PIRSF" id="PIRSF006816">
    <property type="entry name" value="Cyc3_hyd_g"/>
    <property type="match status" value="1"/>
</dbReference>
<dbReference type="Gene3D" id="2.40.30.10">
    <property type="entry name" value="Translation factors"/>
    <property type="match status" value="1"/>
</dbReference>
<dbReference type="Gene3D" id="3.40.50.80">
    <property type="entry name" value="Nucleotide-binding domain of ferredoxin-NADP reductase (FNR) module"/>
    <property type="match status" value="1"/>
</dbReference>
<feature type="domain" description="FAD-binding FR-type" evidence="2">
    <location>
        <begin position="25"/>
        <end position="119"/>
    </location>
</feature>
<dbReference type="GO" id="GO:0046872">
    <property type="term" value="F:metal ion binding"/>
    <property type="evidence" value="ECO:0007669"/>
    <property type="project" value="UniProtKB-KW"/>
</dbReference>
<reference evidence="3" key="1">
    <citation type="journal article" date="2020" name="mSystems">
        <title>Genome- and Community-Level Interaction Insights into Carbon Utilization and Element Cycling Functions of Hydrothermarchaeota in Hydrothermal Sediment.</title>
        <authorList>
            <person name="Zhou Z."/>
            <person name="Liu Y."/>
            <person name="Xu W."/>
            <person name="Pan J."/>
            <person name="Luo Z.H."/>
            <person name="Li M."/>
        </authorList>
    </citation>
    <scope>NUCLEOTIDE SEQUENCE [LARGE SCALE GENOMIC DNA]</scope>
    <source>
        <strain evidence="3">SpSt-110</strain>
    </source>
</reference>
<accession>A0A7J3Y0R4</accession>
<keyword evidence="1" id="KW-0408">Iron</keyword>
<proteinExistence type="predicted"/>
<sequence length="275" mass="29148">MADLSLPAGRTLGAAGGARGGWRLVDYTPGVVESATRVSETLFLLRVRLLKGLTSPLPPQFVMVWVPGLEAVPMSVAGFKGSRLDLLVKPVGDTTRRLVELGAGGRLGLYGPLGRPLIPPGRRFLFVAGGSGLAPILYYLDYLECSVRSVCEVAVGFNKSVEAGSAGRLVEEKGGRPVVYCLDTGCDEKGVVLDHLKSVDPGSYDALVLSGPPEMINSSPRFLGREYWGRVIVVAEALVKCGLGLCGSCRLPWNPGLYLCVDGPGFYLTQLLGVV</sequence>
<dbReference type="GO" id="GO:0051537">
    <property type="term" value="F:2 iron, 2 sulfur cluster binding"/>
    <property type="evidence" value="ECO:0007669"/>
    <property type="project" value="UniProtKB-KW"/>
</dbReference>
<feature type="binding site" evidence="1">
    <location>
        <position position="246"/>
    </location>
    <ligand>
        <name>[2Fe-2S] cluster</name>
        <dbReference type="ChEBI" id="CHEBI:190135"/>
    </ligand>
</feature>
<feature type="binding site" evidence="1">
    <location>
        <position position="241"/>
    </location>
    <ligand>
        <name>[2Fe-2S] cluster</name>
        <dbReference type="ChEBI" id="CHEBI:190135"/>
    </ligand>
</feature>
<dbReference type="Pfam" id="PF10418">
    <property type="entry name" value="DHODB_Fe-S_bind"/>
    <property type="match status" value="1"/>
</dbReference>
<feature type="binding site" evidence="1">
    <location>
        <position position="249"/>
    </location>
    <ligand>
        <name>[2Fe-2S] cluster</name>
        <dbReference type="ChEBI" id="CHEBI:190135"/>
    </ligand>
</feature>
<dbReference type="GO" id="GO:0016491">
    <property type="term" value="F:oxidoreductase activity"/>
    <property type="evidence" value="ECO:0007669"/>
    <property type="project" value="InterPro"/>
</dbReference>
<keyword evidence="1" id="KW-0411">Iron-sulfur</keyword>
<dbReference type="PANTHER" id="PTHR43513">
    <property type="entry name" value="DIHYDROOROTATE DEHYDROGENASE B (NAD(+)), ELECTRON TRANSFER SUBUNIT"/>
    <property type="match status" value="1"/>
</dbReference>
<dbReference type="InterPro" id="IPR019480">
    <property type="entry name" value="Dihydroorotate_DH_Fe-S-bd"/>
</dbReference>
<dbReference type="SUPFAM" id="SSF63380">
    <property type="entry name" value="Riboflavin synthase domain-like"/>
    <property type="match status" value="1"/>
</dbReference>
<dbReference type="AlphaFoldDB" id="A0A7J3Y0R4"/>
<dbReference type="InterPro" id="IPR012165">
    <property type="entry name" value="Cyt_c3_hydrogenase_gsu"/>
</dbReference>
<dbReference type="GO" id="GO:0050660">
    <property type="term" value="F:flavin adenine dinucleotide binding"/>
    <property type="evidence" value="ECO:0007669"/>
    <property type="project" value="InterPro"/>
</dbReference>
<keyword evidence="1" id="KW-0001">2Fe-2S</keyword>
<evidence type="ECO:0000313" key="3">
    <source>
        <dbReference type="EMBL" id="HHP68413.1"/>
    </source>
</evidence>
<dbReference type="PANTHER" id="PTHR43513:SF3">
    <property type="entry name" value="DIHYDROOROTATE DEHYDROGENASE B (NAD(+)), ELECTRON TRANSFER SUBUNIT-RELATED"/>
    <property type="match status" value="1"/>
</dbReference>
<keyword evidence="1" id="KW-0479">Metal-binding</keyword>
<dbReference type="EMBL" id="DRYK01000084">
    <property type="protein sequence ID" value="HHP68413.1"/>
    <property type="molecule type" value="Genomic_DNA"/>
</dbReference>
<dbReference type="InterPro" id="IPR039261">
    <property type="entry name" value="FNR_nucleotide-bd"/>
</dbReference>
<dbReference type="InterPro" id="IPR050353">
    <property type="entry name" value="PyrK_electron_transfer"/>
</dbReference>
<evidence type="ECO:0000259" key="2">
    <source>
        <dbReference type="PROSITE" id="PS51384"/>
    </source>
</evidence>
<dbReference type="GO" id="GO:0006221">
    <property type="term" value="P:pyrimidine nucleotide biosynthetic process"/>
    <property type="evidence" value="ECO:0007669"/>
    <property type="project" value="InterPro"/>
</dbReference>
<feature type="binding site" evidence="1">
    <location>
        <position position="260"/>
    </location>
    <ligand>
        <name>[2Fe-2S] cluster</name>
        <dbReference type="ChEBI" id="CHEBI:190135"/>
    </ligand>
</feature>
<organism evidence="3">
    <name type="scientific">Thermogladius calderae</name>
    <dbReference type="NCBI Taxonomy" id="1200300"/>
    <lineage>
        <taxon>Archaea</taxon>
        <taxon>Thermoproteota</taxon>
        <taxon>Thermoprotei</taxon>
        <taxon>Desulfurococcales</taxon>
        <taxon>Desulfurococcaceae</taxon>
        <taxon>Thermogladius</taxon>
    </lineage>
</organism>
<dbReference type="SUPFAM" id="SSF52343">
    <property type="entry name" value="Ferredoxin reductase-like, C-terminal NADP-linked domain"/>
    <property type="match status" value="1"/>
</dbReference>
<name>A0A7J3Y0R4_9CREN</name>
<gene>
    <name evidence="3" type="ORF">ENM60_06520</name>
</gene>
<dbReference type="InterPro" id="IPR017927">
    <property type="entry name" value="FAD-bd_FR_type"/>
</dbReference>
<evidence type="ECO:0000256" key="1">
    <source>
        <dbReference type="PIRSR" id="PIRSR006816-2"/>
    </source>
</evidence>
<dbReference type="InterPro" id="IPR017938">
    <property type="entry name" value="Riboflavin_synthase-like_b-brl"/>
</dbReference>
<comment type="cofactor">
    <cofactor evidence="1">
        <name>[2Fe-2S] cluster</name>
        <dbReference type="ChEBI" id="CHEBI:190135"/>
    </cofactor>
    <text evidence="1">Binds 1 [2Fe-2S] cluster per subunit.</text>
</comment>
<dbReference type="PROSITE" id="PS51384">
    <property type="entry name" value="FAD_FR"/>
    <property type="match status" value="1"/>
</dbReference>